<accession>A0ACB5STP0</accession>
<protein>
    <submittedName>
        <fullName evidence="1">Unnamed protein product</fullName>
    </submittedName>
</protein>
<reference evidence="1" key="1">
    <citation type="submission" date="2023-04" db="EMBL/GenBank/DDBJ databases">
        <title>Ambrosiozyma monospora NBRC 10751.</title>
        <authorList>
            <person name="Ichikawa N."/>
            <person name="Sato H."/>
            <person name="Tonouchi N."/>
        </authorList>
    </citation>
    <scope>NUCLEOTIDE SEQUENCE</scope>
    <source>
        <strain evidence="1">NBRC 10751</strain>
    </source>
</reference>
<organism evidence="1 2">
    <name type="scientific">Ambrosiozyma monospora</name>
    <name type="common">Yeast</name>
    <name type="synonym">Endomycopsis monosporus</name>
    <dbReference type="NCBI Taxonomy" id="43982"/>
    <lineage>
        <taxon>Eukaryota</taxon>
        <taxon>Fungi</taxon>
        <taxon>Dikarya</taxon>
        <taxon>Ascomycota</taxon>
        <taxon>Saccharomycotina</taxon>
        <taxon>Pichiomycetes</taxon>
        <taxon>Pichiales</taxon>
        <taxon>Pichiaceae</taxon>
        <taxon>Ambrosiozyma</taxon>
    </lineage>
</organism>
<sequence>MFNWEDDGWFLNRGIEVLRRRSPTQFANCIQGFTSNHSNFRLLETEKRYMLIKFPNKVILCCYLDNKFNKMKINTNVRIAPVSFKHKPVLNFWCAKMYKNISSYGDGNGEPTKLLKSALPVMCDYLRGWMAQETFSCSRVNVKDMLYTKFLVIFLIKPEMYPAFQDLSEFCFHYVGPCFTTMVTDILPSYQLHEYISRDIDTVISDLKYSHISNPNYLSPDSFKRSVKDFQDANDLHSTATPSYFEAEGNSLNWDADSATNYSESLSDGVRSITHQASNYHVNHFHAETNFKKSLLAHVYELKYRTQDAIAITVSINGLSNINDKTYTSGDLVEGSFKLYNKSSLDIDLGIVLVTLEGNYWWKTKKNGRSELITKPFMTMVEIEASVASKFGKPSLP</sequence>
<comment type="caution">
    <text evidence="1">The sequence shown here is derived from an EMBL/GenBank/DDBJ whole genome shotgun (WGS) entry which is preliminary data.</text>
</comment>
<dbReference type="Proteomes" id="UP001165064">
    <property type="component" value="Unassembled WGS sequence"/>
</dbReference>
<keyword evidence="2" id="KW-1185">Reference proteome</keyword>
<evidence type="ECO:0000313" key="2">
    <source>
        <dbReference type="Proteomes" id="UP001165064"/>
    </source>
</evidence>
<dbReference type="EMBL" id="BSXS01000188">
    <property type="protein sequence ID" value="GME71304.1"/>
    <property type="molecule type" value="Genomic_DNA"/>
</dbReference>
<proteinExistence type="predicted"/>
<gene>
    <name evidence="1" type="ORF">Amon02_000053700</name>
</gene>
<name>A0ACB5STP0_AMBMO</name>
<evidence type="ECO:0000313" key="1">
    <source>
        <dbReference type="EMBL" id="GME71304.1"/>
    </source>
</evidence>